<proteinExistence type="predicted"/>
<sequence length="83" mass="8691">GNRGRSQGLETGGTAARRVASEARRVHHHSGVCGLAKDRQRDRLVAGDGAWGGPPPALRRPCRAPGTGGRRGLPPALPFGHRV</sequence>
<evidence type="ECO:0000256" key="1">
    <source>
        <dbReference type="SAM" id="MobiDB-lite"/>
    </source>
</evidence>
<dbReference type="EMBL" id="CADCUV010000046">
    <property type="protein sequence ID" value="CAA9398379.1"/>
    <property type="molecule type" value="Genomic_DNA"/>
</dbReference>
<gene>
    <name evidence="2" type="ORF">AVDCRST_MAG22-1238</name>
</gene>
<organism evidence="2">
    <name type="scientific">uncultured Rubrobacteraceae bacterium</name>
    <dbReference type="NCBI Taxonomy" id="349277"/>
    <lineage>
        <taxon>Bacteria</taxon>
        <taxon>Bacillati</taxon>
        <taxon>Actinomycetota</taxon>
        <taxon>Rubrobacteria</taxon>
        <taxon>Rubrobacterales</taxon>
        <taxon>Rubrobacteraceae</taxon>
        <taxon>environmental samples</taxon>
    </lineage>
</organism>
<feature type="region of interest" description="Disordered" evidence="1">
    <location>
        <begin position="1"/>
        <end position="30"/>
    </location>
</feature>
<accession>A0A6J4NVX1</accession>
<reference evidence="2" key="1">
    <citation type="submission" date="2020-02" db="EMBL/GenBank/DDBJ databases">
        <authorList>
            <person name="Meier V. D."/>
        </authorList>
    </citation>
    <scope>NUCLEOTIDE SEQUENCE</scope>
    <source>
        <strain evidence="2">AVDCRST_MAG22</strain>
    </source>
</reference>
<feature type="region of interest" description="Disordered" evidence="1">
    <location>
        <begin position="46"/>
        <end position="83"/>
    </location>
</feature>
<protein>
    <submittedName>
        <fullName evidence="2">Uncharacterized protein</fullName>
    </submittedName>
</protein>
<feature type="non-terminal residue" evidence="2">
    <location>
        <position position="83"/>
    </location>
</feature>
<name>A0A6J4NVX1_9ACTN</name>
<evidence type="ECO:0000313" key="2">
    <source>
        <dbReference type="EMBL" id="CAA9398379.1"/>
    </source>
</evidence>
<feature type="non-terminal residue" evidence="2">
    <location>
        <position position="1"/>
    </location>
</feature>
<dbReference type="AlphaFoldDB" id="A0A6J4NVX1"/>